<feature type="non-terminal residue" evidence="2">
    <location>
        <position position="1"/>
    </location>
</feature>
<feature type="compositionally biased region" description="Basic residues" evidence="1">
    <location>
        <begin position="1"/>
        <end position="14"/>
    </location>
</feature>
<proteinExistence type="predicted"/>
<feature type="region of interest" description="Disordered" evidence="1">
    <location>
        <begin position="1"/>
        <end position="80"/>
    </location>
</feature>
<comment type="caution">
    <text evidence="2">The sequence shown here is derived from an EMBL/GenBank/DDBJ whole genome shotgun (WGS) entry which is preliminary data.</text>
</comment>
<feature type="compositionally biased region" description="Basic and acidic residues" evidence="1">
    <location>
        <begin position="36"/>
        <end position="49"/>
    </location>
</feature>
<name>A0ABR0LJ58_9PEZI</name>
<evidence type="ECO:0000313" key="3">
    <source>
        <dbReference type="Proteomes" id="UP001357485"/>
    </source>
</evidence>
<feature type="non-terminal residue" evidence="2">
    <location>
        <position position="80"/>
    </location>
</feature>
<evidence type="ECO:0000313" key="2">
    <source>
        <dbReference type="EMBL" id="KAK5167247.1"/>
    </source>
</evidence>
<reference evidence="2 3" key="1">
    <citation type="submission" date="2023-08" db="EMBL/GenBank/DDBJ databases">
        <title>Black Yeasts Isolated from many extreme environments.</title>
        <authorList>
            <person name="Coleine C."/>
            <person name="Stajich J.E."/>
            <person name="Selbmann L."/>
        </authorList>
    </citation>
    <scope>NUCLEOTIDE SEQUENCE [LARGE SCALE GENOMIC DNA]</scope>
    <source>
        <strain evidence="2 3">CCFEE 536</strain>
    </source>
</reference>
<gene>
    <name evidence="2" type="ORF">LTR16_011996</name>
</gene>
<dbReference type="Proteomes" id="UP001357485">
    <property type="component" value="Unassembled WGS sequence"/>
</dbReference>
<sequence length="80" mass="9192">PRLRPLRRPPHPARQHAAQHSDQRAGRVADVLPLGPDEHGPDHRRQERLARRRVCGGSEALDGRAAEWDRGGWEESRRRL</sequence>
<keyword evidence="3" id="KW-1185">Reference proteome</keyword>
<evidence type="ECO:0000256" key="1">
    <source>
        <dbReference type="SAM" id="MobiDB-lite"/>
    </source>
</evidence>
<accession>A0ABR0LJ58</accession>
<dbReference type="EMBL" id="JAVRRA010020349">
    <property type="protein sequence ID" value="KAK5167247.1"/>
    <property type="molecule type" value="Genomic_DNA"/>
</dbReference>
<protein>
    <submittedName>
        <fullName evidence="2">Uncharacterized protein</fullName>
    </submittedName>
</protein>
<feature type="compositionally biased region" description="Basic and acidic residues" evidence="1">
    <location>
        <begin position="61"/>
        <end position="80"/>
    </location>
</feature>
<organism evidence="2 3">
    <name type="scientific">Cryomyces antarcticus</name>
    <dbReference type="NCBI Taxonomy" id="329879"/>
    <lineage>
        <taxon>Eukaryota</taxon>
        <taxon>Fungi</taxon>
        <taxon>Dikarya</taxon>
        <taxon>Ascomycota</taxon>
        <taxon>Pezizomycotina</taxon>
        <taxon>Dothideomycetes</taxon>
        <taxon>Dothideomycetes incertae sedis</taxon>
        <taxon>Cryomyces</taxon>
    </lineage>
</organism>